<gene>
    <name evidence="3" type="primary">LOC111352987</name>
</gene>
<evidence type="ECO:0000313" key="3">
    <source>
        <dbReference type="RefSeq" id="XP_022821519.1"/>
    </source>
</evidence>
<proteinExistence type="predicted"/>
<accession>A0A9J7IPP3</accession>
<dbReference type="KEGG" id="sliu:111352987"/>
<evidence type="ECO:0000313" key="2">
    <source>
        <dbReference type="Proteomes" id="UP000301870"/>
    </source>
</evidence>
<dbReference type="GeneID" id="111352987"/>
<protein>
    <submittedName>
        <fullName evidence="3">Uncharacterized protein LOC111352987</fullName>
    </submittedName>
</protein>
<dbReference type="Proteomes" id="UP000301870">
    <property type="component" value="Chromosome 2"/>
</dbReference>
<feature type="signal peptide" evidence="1">
    <location>
        <begin position="1"/>
        <end position="17"/>
    </location>
</feature>
<name>A0A9J7IPP3_SPOLT</name>
<reference evidence="3" key="1">
    <citation type="submission" date="2025-08" db="UniProtKB">
        <authorList>
            <consortium name="RefSeq"/>
        </authorList>
    </citation>
    <scope>IDENTIFICATION</scope>
    <source>
        <strain evidence="3">Ishihara</strain>
        <tissue evidence="3">Whole body</tissue>
    </source>
</reference>
<dbReference type="AlphaFoldDB" id="A0A9J7IPP3"/>
<evidence type="ECO:0000256" key="1">
    <source>
        <dbReference type="SAM" id="SignalP"/>
    </source>
</evidence>
<sequence length="353" mass="40285">MYRNVVVLIVLWNTAESANYQRYAEPGDARYATPSSYSSTVSPYNQYPYKSGSYGSDIANFPEVTRYPNYASGVSTTKYNSYTTLKSNLFYPPGGYSTPTYGDTYGRTYGQEYGQGYGQGYGTGYSSYEVPFMKNIRDYCVNRAPQQGIWVENLMGMWYGVEFVQHLAGDSRVDYARTCIVIHISEPIDQPSTENQLFHVQHINAKFRHEYRHLRLLWDEAGQTIEYSLYFKNDSAGYWQVFNGQNGTLTARPTYQQFSGTIQVLKAVNDHLLLNFCQDQVNGKSAQLYSVLFSREPGFMERWELDSVHALLQNKKLSVASRRLVCGNSADKPIFSLASSFIFLILTFVIKSY</sequence>
<dbReference type="OrthoDB" id="6615450at2759"/>
<keyword evidence="1" id="KW-0732">Signal</keyword>
<dbReference type="RefSeq" id="XP_022821519.1">
    <property type="nucleotide sequence ID" value="XM_022965751.1"/>
</dbReference>
<feature type="chain" id="PRO_5039886811" evidence="1">
    <location>
        <begin position="18"/>
        <end position="353"/>
    </location>
</feature>
<organism evidence="2 3">
    <name type="scientific">Spodoptera litura</name>
    <name type="common">Asian cotton leafworm</name>
    <dbReference type="NCBI Taxonomy" id="69820"/>
    <lineage>
        <taxon>Eukaryota</taxon>
        <taxon>Metazoa</taxon>
        <taxon>Ecdysozoa</taxon>
        <taxon>Arthropoda</taxon>
        <taxon>Hexapoda</taxon>
        <taxon>Insecta</taxon>
        <taxon>Pterygota</taxon>
        <taxon>Neoptera</taxon>
        <taxon>Endopterygota</taxon>
        <taxon>Lepidoptera</taxon>
        <taxon>Glossata</taxon>
        <taxon>Ditrysia</taxon>
        <taxon>Noctuoidea</taxon>
        <taxon>Noctuidae</taxon>
        <taxon>Amphipyrinae</taxon>
        <taxon>Spodoptera</taxon>
    </lineage>
</organism>
<keyword evidence="2" id="KW-1185">Reference proteome</keyword>